<feature type="non-terminal residue" evidence="2">
    <location>
        <position position="41"/>
    </location>
</feature>
<proteinExistence type="predicted"/>
<dbReference type="AlphaFoldDB" id="A0A382M221"/>
<reference evidence="2" key="1">
    <citation type="submission" date="2018-05" db="EMBL/GenBank/DDBJ databases">
        <authorList>
            <person name="Lanie J.A."/>
            <person name="Ng W.-L."/>
            <person name="Kazmierczak K.M."/>
            <person name="Andrzejewski T.M."/>
            <person name="Davidsen T.M."/>
            <person name="Wayne K.J."/>
            <person name="Tettelin H."/>
            <person name="Glass J.I."/>
            <person name="Rusch D."/>
            <person name="Podicherti R."/>
            <person name="Tsui H.-C.T."/>
            <person name="Winkler M.E."/>
        </authorList>
    </citation>
    <scope>NUCLEOTIDE SEQUENCE</scope>
</reference>
<evidence type="ECO:0000313" key="2">
    <source>
        <dbReference type="EMBL" id="SVC43044.1"/>
    </source>
</evidence>
<sequence length="41" mass="4319">MNEDFVLATADTPDSQAEAIKVDQPVEQNNDPPVSSGEATS</sequence>
<gene>
    <name evidence="2" type="ORF">METZ01_LOCUS295898</name>
</gene>
<feature type="region of interest" description="Disordered" evidence="1">
    <location>
        <begin position="1"/>
        <end position="41"/>
    </location>
</feature>
<feature type="compositionally biased region" description="Polar residues" evidence="1">
    <location>
        <begin position="26"/>
        <end position="41"/>
    </location>
</feature>
<evidence type="ECO:0000256" key="1">
    <source>
        <dbReference type="SAM" id="MobiDB-lite"/>
    </source>
</evidence>
<protein>
    <submittedName>
        <fullName evidence="2">Uncharacterized protein</fullName>
    </submittedName>
</protein>
<dbReference type="EMBL" id="UINC01090792">
    <property type="protein sequence ID" value="SVC43044.1"/>
    <property type="molecule type" value="Genomic_DNA"/>
</dbReference>
<accession>A0A382M221</accession>
<organism evidence="2">
    <name type="scientific">marine metagenome</name>
    <dbReference type="NCBI Taxonomy" id="408172"/>
    <lineage>
        <taxon>unclassified sequences</taxon>
        <taxon>metagenomes</taxon>
        <taxon>ecological metagenomes</taxon>
    </lineage>
</organism>
<name>A0A382M221_9ZZZZ</name>